<evidence type="ECO:0008006" key="4">
    <source>
        <dbReference type="Google" id="ProtNLM"/>
    </source>
</evidence>
<organism evidence="2 3">
    <name type="scientific">Candidatus Limisoma faecipullorum</name>
    <dbReference type="NCBI Taxonomy" id="2840854"/>
    <lineage>
        <taxon>Bacteria</taxon>
        <taxon>Pseudomonadati</taxon>
        <taxon>Bacteroidota</taxon>
        <taxon>Bacteroidia</taxon>
        <taxon>Bacteroidales</taxon>
        <taxon>Candidatus Limisoma</taxon>
    </lineage>
</organism>
<dbReference type="EMBL" id="JADIMC010000069">
    <property type="protein sequence ID" value="MBO8476586.1"/>
    <property type="molecule type" value="Genomic_DNA"/>
</dbReference>
<keyword evidence="1" id="KW-0732">Signal</keyword>
<dbReference type="Proteomes" id="UP000823598">
    <property type="component" value="Unassembled WGS sequence"/>
</dbReference>
<name>A0A9D9IQU5_9BACT</name>
<comment type="caution">
    <text evidence="2">The sequence shown here is derived from an EMBL/GenBank/DDBJ whole genome shotgun (WGS) entry which is preliminary data.</text>
</comment>
<reference evidence="2" key="1">
    <citation type="submission" date="2020-10" db="EMBL/GenBank/DDBJ databases">
        <authorList>
            <person name="Gilroy R."/>
        </authorList>
    </citation>
    <scope>NUCLEOTIDE SEQUENCE</scope>
    <source>
        <strain evidence="2">6919</strain>
    </source>
</reference>
<dbReference type="PROSITE" id="PS51257">
    <property type="entry name" value="PROKAR_LIPOPROTEIN"/>
    <property type="match status" value="1"/>
</dbReference>
<feature type="chain" id="PRO_5038921165" description="Lipoprotein" evidence="1">
    <location>
        <begin position="20"/>
        <end position="155"/>
    </location>
</feature>
<reference evidence="2" key="2">
    <citation type="journal article" date="2021" name="PeerJ">
        <title>Extensive microbial diversity within the chicken gut microbiome revealed by metagenomics and culture.</title>
        <authorList>
            <person name="Gilroy R."/>
            <person name="Ravi A."/>
            <person name="Getino M."/>
            <person name="Pursley I."/>
            <person name="Horton D.L."/>
            <person name="Alikhan N.F."/>
            <person name="Baker D."/>
            <person name="Gharbi K."/>
            <person name="Hall N."/>
            <person name="Watson M."/>
            <person name="Adriaenssens E.M."/>
            <person name="Foster-Nyarko E."/>
            <person name="Jarju S."/>
            <person name="Secka A."/>
            <person name="Antonio M."/>
            <person name="Oren A."/>
            <person name="Chaudhuri R.R."/>
            <person name="La Ragione R."/>
            <person name="Hildebrand F."/>
            <person name="Pallen M.J."/>
        </authorList>
    </citation>
    <scope>NUCLEOTIDE SEQUENCE</scope>
    <source>
        <strain evidence="2">6919</strain>
    </source>
</reference>
<dbReference type="AlphaFoldDB" id="A0A9D9IQU5"/>
<proteinExistence type="predicted"/>
<evidence type="ECO:0000256" key="1">
    <source>
        <dbReference type="SAM" id="SignalP"/>
    </source>
</evidence>
<sequence>MKSVTYLLFSIICVTILSACGEKSTSANGVTQSIDATLQEITSGIESGRWESARVKAENLYTVQHNNLSPIEAAKLTIIYISLTSEPGLNFEQFHTYAQRIVELHDYAIAGDSATVTNYFKIVGGATMVEEAYENCLYIIATKQQIGNDSTITFD</sequence>
<evidence type="ECO:0000313" key="3">
    <source>
        <dbReference type="Proteomes" id="UP000823598"/>
    </source>
</evidence>
<protein>
    <recommendedName>
        <fullName evidence="4">Lipoprotein</fullName>
    </recommendedName>
</protein>
<accession>A0A9D9IQU5</accession>
<gene>
    <name evidence="2" type="ORF">IAB88_06290</name>
</gene>
<evidence type="ECO:0000313" key="2">
    <source>
        <dbReference type="EMBL" id="MBO8476586.1"/>
    </source>
</evidence>
<feature type="signal peptide" evidence="1">
    <location>
        <begin position="1"/>
        <end position="19"/>
    </location>
</feature>